<dbReference type="InterPro" id="IPR050697">
    <property type="entry name" value="Adenylyl/Guanylyl_Cyclase_3/4"/>
</dbReference>
<dbReference type="InterPro" id="IPR008984">
    <property type="entry name" value="SMAD_FHA_dom_sf"/>
</dbReference>
<keyword evidence="4" id="KW-1185">Reference proteome</keyword>
<dbReference type="InterPro" id="IPR029787">
    <property type="entry name" value="Nucleotide_cyclase"/>
</dbReference>
<reference evidence="3 4" key="1">
    <citation type="submission" date="2017-06" db="EMBL/GenBank/DDBJ databases">
        <title>Azoarcus.</title>
        <authorList>
            <person name="Woo J.-H."/>
            <person name="Kim H.-S."/>
        </authorList>
    </citation>
    <scope>NUCLEOTIDE SEQUENCE [LARGE SCALE GENOMIC DNA]</scope>
    <source>
        <strain evidence="3 4">TSPY31</strain>
    </source>
</reference>
<dbReference type="EMBL" id="CP022187">
    <property type="protein sequence ID" value="AWI75887.1"/>
    <property type="molecule type" value="Genomic_DNA"/>
</dbReference>
<dbReference type="GO" id="GO:0004016">
    <property type="term" value="F:adenylate cyclase activity"/>
    <property type="evidence" value="ECO:0007669"/>
    <property type="project" value="UniProtKB-ARBA"/>
</dbReference>
<dbReference type="GO" id="GO:0009190">
    <property type="term" value="P:cyclic nucleotide biosynthetic process"/>
    <property type="evidence" value="ECO:0007669"/>
    <property type="project" value="InterPro"/>
</dbReference>
<sequence length="304" mass="32992">MEQAGKTVVFADLTGSTGLFESAGNVVATHVVTRCTQTLGAHFARAGGHMVKYLGDGVLVTFDDTVAAVEACIRTKDILHDINADQFRHAPLGFKIGIEHGPIIEQDGDCYGDAVNVASRLSDRAEANEILIGEPVFRRLPEHLRQSCSSLDRITVKGKSEPIRVWRIDWARTAESTITVSIDTIAGGSRAQVLQRLDLNLLDQHLKLLPSDGPLVIGRGDEVGMNINDPRVSRRHARIEWVNGQCLLTDFSSNGTWVSFAGAVSPVMLKRESCMLHGRGEIGLGAAPDDFTAPTLSFQVIDEI</sequence>
<name>A0A2U8GQF3_9RHOO</name>
<dbReference type="KEGG" id="acom:CEW83_12215"/>
<evidence type="ECO:0000313" key="3">
    <source>
        <dbReference type="EMBL" id="AWI75887.1"/>
    </source>
</evidence>
<dbReference type="Pfam" id="PF00498">
    <property type="entry name" value="FHA"/>
    <property type="match status" value="1"/>
</dbReference>
<organism evidence="3 4">
    <name type="scientific">Parazoarcus communis</name>
    <dbReference type="NCBI Taxonomy" id="41977"/>
    <lineage>
        <taxon>Bacteria</taxon>
        <taxon>Pseudomonadati</taxon>
        <taxon>Pseudomonadota</taxon>
        <taxon>Betaproteobacteria</taxon>
        <taxon>Rhodocyclales</taxon>
        <taxon>Zoogloeaceae</taxon>
        <taxon>Parazoarcus</taxon>
    </lineage>
</organism>
<accession>A0A2U8GQF3</accession>
<evidence type="ECO:0000259" key="2">
    <source>
        <dbReference type="PROSITE" id="PS50125"/>
    </source>
</evidence>
<dbReference type="CDD" id="cd07302">
    <property type="entry name" value="CHD"/>
    <property type="match status" value="1"/>
</dbReference>
<dbReference type="AlphaFoldDB" id="A0A2U8GQF3"/>
<dbReference type="InterPro" id="IPR001054">
    <property type="entry name" value="A/G_cyclase"/>
</dbReference>
<proteinExistence type="predicted"/>
<dbReference type="SMART" id="SM00240">
    <property type="entry name" value="FHA"/>
    <property type="match status" value="1"/>
</dbReference>
<feature type="domain" description="Guanylate cyclase" evidence="2">
    <location>
        <begin position="7"/>
        <end position="122"/>
    </location>
</feature>
<protein>
    <submittedName>
        <fullName evidence="3">Adenylate/guanylate cyclase domain-containing protein</fullName>
    </submittedName>
</protein>
<dbReference type="PROSITE" id="PS50006">
    <property type="entry name" value="FHA_DOMAIN"/>
    <property type="match status" value="1"/>
</dbReference>
<dbReference type="CDD" id="cd00060">
    <property type="entry name" value="FHA"/>
    <property type="match status" value="1"/>
</dbReference>
<dbReference type="PANTHER" id="PTHR43081">
    <property type="entry name" value="ADENYLATE CYCLASE, TERMINAL-DIFFERENTIATION SPECIFIC-RELATED"/>
    <property type="match status" value="1"/>
</dbReference>
<dbReference type="Gene3D" id="3.30.70.1230">
    <property type="entry name" value="Nucleotide cyclase"/>
    <property type="match status" value="1"/>
</dbReference>
<feature type="domain" description="FHA" evidence="1">
    <location>
        <begin position="215"/>
        <end position="263"/>
    </location>
</feature>
<dbReference type="Pfam" id="PF00211">
    <property type="entry name" value="Guanylate_cyc"/>
    <property type="match status" value="1"/>
</dbReference>
<dbReference type="Proteomes" id="UP000244930">
    <property type="component" value="Chromosome"/>
</dbReference>
<dbReference type="GO" id="GO:0035556">
    <property type="term" value="P:intracellular signal transduction"/>
    <property type="evidence" value="ECO:0007669"/>
    <property type="project" value="InterPro"/>
</dbReference>
<evidence type="ECO:0000259" key="1">
    <source>
        <dbReference type="PROSITE" id="PS50006"/>
    </source>
</evidence>
<dbReference type="SUPFAM" id="SSF55073">
    <property type="entry name" value="Nucleotide cyclase"/>
    <property type="match status" value="1"/>
</dbReference>
<dbReference type="PROSITE" id="PS50125">
    <property type="entry name" value="GUANYLATE_CYCLASE_2"/>
    <property type="match status" value="1"/>
</dbReference>
<gene>
    <name evidence="3" type="ORF">CEW83_12215</name>
</gene>
<dbReference type="Gene3D" id="2.60.200.20">
    <property type="match status" value="1"/>
</dbReference>
<dbReference type="SUPFAM" id="SSF49879">
    <property type="entry name" value="SMAD/FHA domain"/>
    <property type="match status" value="1"/>
</dbReference>
<evidence type="ECO:0000313" key="4">
    <source>
        <dbReference type="Proteomes" id="UP000244930"/>
    </source>
</evidence>
<dbReference type="InterPro" id="IPR000253">
    <property type="entry name" value="FHA_dom"/>
</dbReference>
<dbReference type="PANTHER" id="PTHR43081:SF1">
    <property type="entry name" value="ADENYLATE CYCLASE, TERMINAL-DIFFERENTIATION SPECIFIC"/>
    <property type="match status" value="1"/>
</dbReference>